<feature type="DNA-binding region" description="H-T-H motif" evidence="4">
    <location>
        <begin position="32"/>
        <end position="51"/>
    </location>
</feature>
<evidence type="ECO:0000313" key="6">
    <source>
        <dbReference type="EMBL" id="PVM72345.1"/>
    </source>
</evidence>
<dbReference type="SUPFAM" id="SSF48498">
    <property type="entry name" value="Tetracyclin repressor-like, C-terminal domain"/>
    <property type="match status" value="1"/>
</dbReference>
<dbReference type="SUPFAM" id="SSF46689">
    <property type="entry name" value="Homeodomain-like"/>
    <property type="match status" value="1"/>
</dbReference>
<dbReference type="InterPro" id="IPR001647">
    <property type="entry name" value="HTH_TetR"/>
</dbReference>
<dbReference type="PANTHER" id="PTHR47506:SF7">
    <property type="entry name" value="TRANSCRIPTIONAL REGULATORY PROTEIN"/>
    <property type="match status" value="1"/>
</dbReference>
<evidence type="ECO:0000256" key="4">
    <source>
        <dbReference type="PROSITE-ProRule" id="PRU00335"/>
    </source>
</evidence>
<feature type="domain" description="HTH tetR-type" evidence="5">
    <location>
        <begin position="9"/>
        <end position="69"/>
    </location>
</feature>
<reference evidence="6 7" key="1">
    <citation type="submission" date="2018-04" db="EMBL/GenBank/DDBJ databases">
        <title>The genome sequence of Caulobacter sp. 736.</title>
        <authorList>
            <person name="Gao J."/>
            <person name="Sun J."/>
        </authorList>
    </citation>
    <scope>NUCLEOTIDE SEQUENCE [LARGE SCALE GENOMIC DNA]</scope>
    <source>
        <strain evidence="6 7">736</strain>
    </source>
</reference>
<dbReference type="AlphaFoldDB" id="A0A2T9IYS8"/>
<keyword evidence="3" id="KW-0804">Transcription</keyword>
<keyword evidence="7" id="KW-1185">Reference proteome</keyword>
<dbReference type="Gene3D" id="1.10.357.10">
    <property type="entry name" value="Tetracycline Repressor, domain 2"/>
    <property type="match status" value="1"/>
</dbReference>
<evidence type="ECO:0000259" key="5">
    <source>
        <dbReference type="PROSITE" id="PS50977"/>
    </source>
</evidence>
<dbReference type="EMBL" id="QDKP01000063">
    <property type="protein sequence ID" value="PVM72345.1"/>
    <property type="molecule type" value="Genomic_DNA"/>
</dbReference>
<dbReference type="InterPro" id="IPR036271">
    <property type="entry name" value="Tet_transcr_reg_TetR-rel_C_sf"/>
</dbReference>
<dbReference type="Pfam" id="PF00440">
    <property type="entry name" value="TetR_N"/>
    <property type="match status" value="1"/>
</dbReference>
<dbReference type="InterPro" id="IPR009057">
    <property type="entry name" value="Homeodomain-like_sf"/>
</dbReference>
<accession>A0A2T9IYS8</accession>
<dbReference type="PANTHER" id="PTHR47506">
    <property type="entry name" value="TRANSCRIPTIONAL REGULATORY PROTEIN"/>
    <property type="match status" value="1"/>
</dbReference>
<dbReference type="Proteomes" id="UP000244913">
    <property type="component" value="Unassembled WGS sequence"/>
</dbReference>
<dbReference type="PRINTS" id="PR00455">
    <property type="entry name" value="HTHTETR"/>
</dbReference>
<keyword evidence="1" id="KW-0805">Transcription regulation</keyword>
<proteinExistence type="predicted"/>
<comment type="caution">
    <text evidence="6">The sequence shown here is derived from an EMBL/GenBank/DDBJ whole genome shotgun (WGS) entry which is preliminary data.</text>
</comment>
<evidence type="ECO:0000256" key="1">
    <source>
        <dbReference type="ARBA" id="ARBA00023015"/>
    </source>
</evidence>
<gene>
    <name evidence="6" type="ORF">DDF65_22480</name>
</gene>
<dbReference type="RefSeq" id="WP_116569751.1">
    <property type="nucleotide sequence ID" value="NZ_QDKP01000063.1"/>
</dbReference>
<protein>
    <submittedName>
        <fullName evidence="6">TetR/AcrR family transcriptional regulator</fullName>
    </submittedName>
</protein>
<dbReference type="Gene3D" id="1.10.10.60">
    <property type="entry name" value="Homeodomain-like"/>
    <property type="match status" value="1"/>
</dbReference>
<organism evidence="6 7">
    <name type="scientific">Caulobacter radicis</name>
    <dbReference type="NCBI Taxonomy" id="2172650"/>
    <lineage>
        <taxon>Bacteria</taxon>
        <taxon>Pseudomonadati</taxon>
        <taxon>Pseudomonadota</taxon>
        <taxon>Alphaproteobacteria</taxon>
        <taxon>Caulobacterales</taxon>
        <taxon>Caulobacteraceae</taxon>
        <taxon>Caulobacter</taxon>
    </lineage>
</organism>
<evidence type="ECO:0000256" key="3">
    <source>
        <dbReference type="ARBA" id="ARBA00023163"/>
    </source>
</evidence>
<name>A0A2T9IYS8_9CAUL</name>
<keyword evidence="2 4" id="KW-0238">DNA-binding</keyword>
<dbReference type="PROSITE" id="PS50977">
    <property type="entry name" value="HTH_TETR_2"/>
    <property type="match status" value="1"/>
</dbReference>
<dbReference type="GO" id="GO:0003677">
    <property type="term" value="F:DNA binding"/>
    <property type="evidence" value="ECO:0007669"/>
    <property type="project" value="UniProtKB-UniRule"/>
</dbReference>
<evidence type="ECO:0000313" key="7">
    <source>
        <dbReference type="Proteomes" id="UP000244913"/>
    </source>
</evidence>
<evidence type="ECO:0000256" key="2">
    <source>
        <dbReference type="ARBA" id="ARBA00023125"/>
    </source>
</evidence>
<sequence>MRYEKGHRDASRERILQAASERFRADGIAASGLARVMKDAGLTNGAFYPHFESKAELVRESLVAALDAQAGQMRQILAADGLEGLIAAYLSPKHRDNPQDGCATSALAAEIAREPLETRSAYTGRVAAFAELVAAYLPPHASDREAAATALLATCIGTLQIARAVDSTEMSDRILAAGQEAALTLLRTSASSAT</sequence>